<feature type="domain" description="FecR N-terminal" evidence="3">
    <location>
        <begin position="13"/>
        <end position="55"/>
    </location>
</feature>
<gene>
    <name evidence="4" type="ORF">EIY72_11365</name>
</gene>
<feature type="domain" description="FecR protein" evidence="2">
    <location>
        <begin position="110"/>
        <end position="203"/>
    </location>
</feature>
<accession>A0A1H2NTN8</accession>
<dbReference type="Pfam" id="PF16220">
    <property type="entry name" value="DUF4880"/>
    <property type="match status" value="1"/>
</dbReference>
<evidence type="ECO:0000259" key="2">
    <source>
        <dbReference type="Pfam" id="PF04773"/>
    </source>
</evidence>
<name>A0A1H2NTN8_PSEVA</name>
<keyword evidence="1" id="KW-1133">Transmembrane helix</keyword>
<keyword evidence="1" id="KW-0472">Membrane</keyword>
<dbReference type="InterPro" id="IPR032623">
    <property type="entry name" value="FecR_N"/>
</dbReference>
<dbReference type="Proteomes" id="UP000295254">
    <property type="component" value="Unassembled WGS sequence"/>
</dbReference>
<dbReference type="PANTHER" id="PTHR30273:SF2">
    <property type="entry name" value="PROTEIN FECR"/>
    <property type="match status" value="1"/>
</dbReference>
<evidence type="ECO:0000313" key="5">
    <source>
        <dbReference type="Proteomes" id="UP000295254"/>
    </source>
</evidence>
<dbReference type="Pfam" id="PF04773">
    <property type="entry name" value="FecR"/>
    <property type="match status" value="1"/>
</dbReference>
<sequence length="317" mass="35228">MPNPQPLDYATLEAAARWYVDLREAAPDEAVREAHRRWLERDARHVQAWERLARLHDKLGQINPAVGRPTLAGARAKRREVLKILSILLMAGGAGTLAWTTTPLPSLMADLRTGTGERRRLRLDDGTQLQLNTATAVDVRYSNGLREVRLLRGEIQIVTARDALARPFVVHTPEGSIRALGTRFVVRSEAGCSQVSVQEHAVEVRNTSFAGTAVRVEAGQQLSFRENTLEALQPATPQADAWTQDMLVANDWRLGDFIEELQRYRPGHLGCDPAVAGLRISGAFHLGNTDTVLDNLTATLPVRIRRFSRFWASVEPV</sequence>
<evidence type="ECO:0000313" key="4">
    <source>
        <dbReference type="EMBL" id="TDB65006.1"/>
    </source>
</evidence>
<dbReference type="OrthoDB" id="1099576at2"/>
<dbReference type="STRING" id="95300.SAMN05216558_2950"/>
<evidence type="ECO:0000259" key="3">
    <source>
        <dbReference type="Pfam" id="PF16220"/>
    </source>
</evidence>
<organism evidence="4 5">
    <name type="scientific">Pseudomonas vancouverensis</name>
    <dbReference type="NCBI Taxonomy" id="95300"/>
    <lineage>
        <taxon>Bacteria</taxon>
        <taxon>Pseudomonadati</taxon>
        <taxon>Pseudomonadota</taxon>
        <taxon>Gammaproteobacteria</taxon>
        <taxon>Pseudomonadales</taxon>
        <taxon>Pseudomonadaceae</taxon>
        <taxon>Pseudomonas</taxon>
    </lineage>
</organism>
<dbReference type="Gene3D" id="2.60.120.1440">
    <property type="match status" value="1"/>
</dbReference>
<keyword evidence="1" id="KW-0812">Transmembrane</keyword>
<reference evidence="5" key="1">
    <citation type="journal article" date="2019" name="bioRxiv">
        <title>Bacterially produced spermidine induces plant systemic susceptibility to pathogens.</title>
        <authorList>
            <person name="Melnyk R.A."/>
            <person name="Beskrovnaya P.A."/>
            <person name="Liu Z."/>
            <person name="Song Y."/>
            <person name="Haney C.H."/>
        </authorList>
    </citation>
    <scope>NUCLEOTIDE SEQUENCE [LARGE SCALE GENOMIC DNA]</scope>
    <source>
        <strain evidence="5">Dha-51</strain>
    </source>
</reference>
<keyword evidence="5" id="KW-1185">Reference proteome</keyword>
<dbReference type="InterPro" id="IPR006860">
    <property type="entry name" value="FecR"/>
</dbReference>
<dbReference type="RefSeq" id="WP_093223518.1">
    <property type="nucleotide sequence ID" value="NZ_LT629803.1"/>
</dbReference>
<dbReference type="InterPro" id="IPR012373">
    <property type="entry name" value="Ferrdict_sens_TM"/>
</dbReference>
<dbReference type="EMBL" id="RRZK01000009">
    <property type="protein sequence ID" value="TDB65006.1"/>
    <property type="molecule type" value="Genomic_DNA"/>
</dbReference>
<dbReference type="GO" id="GO:0016989">
    <property type="term" value="F:sigma factor antagonist activity"/>
    <property type="evidence" value="ECO:0007669"/>
    <property type="project" value="TreeGrafter"/>
</dbReference>
<dbReference type="PANTHER" id="PTHR30273">
    <property type="entry name" value="PERIPLASMIC SIGNAL SENSOR AND SIGMA FACTOR ACTIVATOR FECR-RELATED"/>
    <property type="match status" value="1"/>
</dbReference>
<comment type="caution">
    <text evidence="4">The sequence shown here is derived from an EMBL/GenBank/DDBJ whole genome shotgun (WGS) entry which is preliminary data.</text>
</comment>
<dbReference type="AlphaFoldDB" id="A0A1H2NTN8"/>
<feature type="transmembrane region" description="Helical" evidence="1">
    <location>
        <begin position="81"/>
        <end position="99"/>
    </location>
</feature>
<dbReference type="PIRSF" id="PIRSF018266">
    <property type="entry name" value="FecR"/>
    <property type="match status" value="1"/>
</dbReference>
<protein>
    <submittedName>
        <fullName evidence="4">DUF4880 domain-containing protein</fullName>
    </submittedName>
</protein>
<evidence type="ECO:0000256" key="1">
    <source>
        <dbReference type="SAM" id="Phobius"/>
    </source>
</evidence>
<proteinExistence type="predicted"/>